<reference evidence="1 2" key="1">
    <citation type="submission" date="2017-12" db="EMBL/GenBank/DDBJ databases">
        <title>Comparative genomics of Botrytis spp.</title>
        <authorList>
            <person name="Valero-Jimenez C.A."/>
            <person name="Tapia P."/>
            <person name="Veloso J."/>
            <person name="Silva-Moreno E."/>
            <person name="Staats M."/>
            <person name="Valdes J.H."/>
            <person name="Van Kan J.A.L."/>
        </authorList>
    </citation>
    <scope>NUCLEOTIDE SEQUENCE [LARGE SCALE GENOMIC DNA]</scope>
    <source>
        <strain evidence="1 2">MUCL3349</strain>
    </source>
</reference>
<evidence type="ECO:0000313" key="1">
    <source>
        <dbReference type="EMBL" id="TGO88070.1"/>
    </source>
</evidence>
<accession>A0A4Z1KU65</accession>
<name>A0A4Z1KU65_9HELO</name>
<dbReference type="AlphaFoldDB" id="A0A4Z1KU65"/>
<dbReference type="InterPro" id="IPR011333">
    <property type="entry name" value="SKP1/BTB/POZ_sf"/>
</dbReference>
<dbReference type="Gene3D" id="3.30.710.10">
    <property type="entry name" value="Potassium Channel Kv1.1, Chain A"/>
    <property type="match status" value="1"/>
</dbReference>
<protein>
    <recommendedName>
        <fullName evidence="3">BTB domain-containing protein</fullName>
    </recommendedName>
</protein>
<dbReference type="Proteomes" id="UP000297280">
    <property type="component" value="Unassembled WGS sequence"/>
</dbReference>
<organism evidence="1 2">
    <name type="scientific">Botrytis porri</name>
    <dbReference type="NCBI Taxonomy" id="87229"/>
    <lineage>
        <taxon>Eukaryota</taxon>
        <taxon>Fungi</taxon>
        <taxon>Dikarya</taxon>
        <taxon>Ascomycota</taxon>
        <taxon>Pezizomycotina</taxon>
        <taxon>Leotiomycetes</taxon>
        <taxon>Helotiales</taxon>
        <taxon>Sclerotiniaceae</taxon>
        <taxon>Botrytis</taxon>
    </lineage>
</organism>
<gene>
    <name evidence="1" type="ORF">BPOR_0186g00130</name>
</gene>
<sequence length="390" mass="44933">MPPTPDWPKRPILDYTKGDDRVSICFGNGPPEAPNNRVYHVSRVRLAYPSPRFRKLFDEDVSSLHYVNTGSIIIPTQAALDTSLSPCNKCYLSSIEQRYKAGLSLSTLAHIWYLADFLMMPYCQNITNNYIYRLHCHIAAHNYGDERFYDRSPLIINEFIDAVQIAVTAESTMVGEINQKDMIPKSVLEGAMLTVRESSAAQRQFTDEPLEDIRDYYENFHSSLNFPSEDSQIIELPDICPKLFCHIVQYMNTTSIDTPTSDNKRSECPNLPTLTYIWFLAHYLLIPRVQDIAILRIFGLLDHVESEPVFEVDEMVTALNIACGTDGIMVADDNNVYSLLGSYMIWHSDYRHWTDEQKDKVPRKVLYWLIRISELPELFVDRSGRRKPEV</sequence>
<keyword evidence="2" id="KW-1185">Reference proteome</keyword>
<dbReference type="EMBL" id="PQXO01000186">
    <property type="protein sequence ID" value="TGO88070.1"/>
    <property type="molecule type" value="Genomic_DNA"/>
</dbReference>
<evidence type="ECO:0008006" key="3">
    <source>
        <dbReference type="Google" id="ProtNLM"/>
    </source>
</evidence>
<evidence type="ECO:0000313" key="2">
    <source>
        <dbReference type="Proteomes" id="UP000297280"/>
    </source>
</evidence>
<comment type="caution">
    <text evidence="1">The sequence shown here is derived from an EMBL/GenBank/DDBJ whole genome shotgun (WGS) entry which is preliminary data.</text>
</comment>
<proteinExistence type="predicted"/>